<dbReference type="EMBL" id="SLUN01000012">
    <property type="protein sequence ID" value="TCL69327.1"/>
    <property type="molecule type" value="Genomic_DNA"/>
</dbReference>
<reference evidence="2 3" key="1">
    <citation type="submission" date="2019-03" db="EMBL/GenBank/DDBJ databases">
        <title>Genomic Encyclopedia of Type Strains, Phase IV (KMG-IV): sequencing the most valuable type-strain genomes for metagenomic binning, comparative biology and taxonomic classification.</title>
        <authorList>
            <person name="Goeker M."/>
        </authorList>
    </citation>
    <scope>NUCLEOTIDE SEQUENCE [LARGE SCALE GENOMIC DNA]</scope>
    <source>
        <strain evidence="2 3">LX-B</strain>
    </source>
</reference>
<dbReference type="Proteomes" id="UP000295008">
    <property type="component" value="Unassembled WGS sequence"/>
</dbReference>
<dbReference type="GO" id="GO:0016651">
    <property type="term" value="F:oxidoreductase activity, acting on NAD(P)H"/>
    <property type="evidence" value="ECO:0007669"/>
    <property type="project" value="UniProtKB-ARBA"/>
</dbReference>
<comment type="caution">
    <text evidence="2">The sequence shown here is derived from an EMBL/GenBank/DDBJ whole genome shotgun (WGS) entry which is preliminary data.</text>
</comment>
<gene>
    <name evidence="2" type="ORF">EDC14_101224</name>
</gene>
<dbReference type="AlphaFoldDB" id="A0A4V2QET9"/>
<keyword evidence="3" id="KW-1185">Reference proteome</keyword>
<evidence type="ECO:0000313" key="3">
    <source>
        <dbReference type="Proteomes" id="UP000295008"/>
    </source>
</evidence>
<dbReference type="GO" id="GO:0010181">
    <property type="term" value="F:FMN binding"/>
    <property type="evidence" value="ECO:0007669"/>
    <property type="project" value="InterPro"/>
</dbReference>
<dbReference type="InterPro" id="IPR029039">
    <property type="entry name" value="Flavoprotein-like_sf"/>
</dbReference>
<evidence type="ECO:0000259" key="1">
    <source>
        <dbReference type="PROSITE" id="PS50902"/>
    </source>
</evidence>
<dbReference type="PROSITE" id="PS50902">
    <property type="entry name" value="FLAVODOXIN_LIKE"/>
    <property type="match status" value="1"/>
</dbReference>
<evidence type="ECO:0000313" key="2">
    <source>
        <dbReference type="EMBL" id="TCL69327.1"/>
    </source>
</evidence>
<dbReference type="SUPFAM" id="SSF52218">
    <property type="entry name" value="Flavoproteins"/>
    <property type="match status" value="1"/>
</dbReference>
<dbReference type="PANTHER" id="PTHR39201:SF1">
    <property type="entry name" value="FLAVODOXIN-LIKE DOMAIN-CONTAINING PROTEIN"/>
    <property type="match status" value="1"/>
</dbReference>
<dbReference type="InterPro" id="IPR008254">
    <property type="entry name" value="Flavodoxin/NO_synth"/>
</dbReference>
<sequence>MSNQLRKLVVFYSLEGNTRLMASAIAAASGADLLELKPEQDINPQGFMKFFWGGRQVMTKKAPPLLPLAKDPADYELLFIGTPVWAFSFAPALNTFFHTSEIKGKKVALFCCHEGGRGKTFENMRRELAGNEIIGEIDFIAPRKKGMVDENEEKARKWAEALVRP</sequence>
<name>A0A4V2QET9_HYDET</name>
<dbReference type="Gene3D" id="3.40.50.360">
    <property type="match status" value="1"/>
</dbReference>
<proteinExistence type="predicted"/>
<dbReference type="Pfam" id="PF12682">
    <property type="entry name" value="Flavodoxin_4"/>
    <property type="match status" value="1"/>
</dbReference>
<dbReference type="PANTHER" id="PTHR39201">
    <property type="entry name" value="EXPORTED PROTEIN-RELATED"/>
    <property type="match status" value="1"/>
</dbReference>
<accession>A0A4V2QET9</accession>
<feature type="domain" description="Flavodoxin-like" evidence="1">
    <location>
        <begin position="7"/>
        <end position="163"/>
    </location>
</feature>
<protein>
    <submittedName>
        <fullName evidence="2">Flavodoxin</fullName>
    </submittedName>
</protein>
<organism evidence="2 3">
    <name type="scientific">Hydrogenispora ethanolica</name>
    <dbReference type="NCBI Taxonomy" id="1082276"/>
    <lineage>
        <taxon>Bacteria</taxon>
        <taxon>Bacillati</taxon>
        <taxon>Bacillota</taxon>
        <taxon>Hydrogenispora</taxon>
    </lineage>
</organism>
<dbReference type="OrthoDB" id="9806505at2"/>
<dbReference type="RefSeq" id="WP_132014350.1">
    <property type="nucleotide sequence ID" value="NZ_SLUN01000012.1"/>
</dbReference>